<evidence type="ECO:0000313" key="1">
    <source>
        <dbReference type="EMBL" id="EDW01730.1"/>
    </source>
</evidence>
<dbReference type="PANTHER" id="PTHR13447:SF2">
    <property type="entry name" value="SMALL RIBOSOMAL SUBUNIT PROTEIN BS1M"/>
    <property type="match status" value="1"/>
</dbReference>
<dbReference type="KEGG" id="dgr:6559962"/>
<dbReference type="PANTHER" id="PTHR13447">
    <property type="entry name" value="MITOCHONDRIAL 28S RIBOSOMAL PROTEIN S28"/>
    <property type="match status" value="1"/>
</dbReference>
<keyword evidence="2" id="KW-1185">Reference proteome</keyword>
<reference evidence="1 2" key="1">
    <citation type="journal article" date="2007" name="Nature">
        <title>Evolution of genes and genomes on the Drosophila phylogeny.</title>
        <authorList>
            <consortium name="Drosophila 12 Genomes Consortium"/>
            <person name="Clark A.G."/>
            <person name="Eisen M.B."/>
            <person name="Smith D.R."/>
            <person name="Bergman C.M."/>
            <person name="Oliver B."/>
            <person name="Markow T.A."/>
            <person name="Kaufman T.C."/>
            <person name="Kellis M."/>
            <person name="Gelbart W."/>
            <person name="Iyer V.N."/>
            <person name="Pollard D.A."/>
            <person name="Sackton T.B."/>
            <person name="Larracuente A.M."/>
            <person name="Singh N.D."/>
            <person name="Abad J.P."/>
            <person name="Abt D.N."/>
            <person name="Adryan B."/>
            <person name="Aguade M."/>
            <person name="Akashi H."/>
            <person name="Anderson W.W."/>
            <person name="Aquadro C.F."/>
            <person name="Ardell D.H."/>
            <person name="Arguello R."/>
            <person name="Artieri C.G."/>
            <person name="Barbash D.A."/>
            <person name="Barker D."/>
            <person name="Barsanti P."/>
            <person name="Batterham P."/>
            <person name="Batzoglou S."/>
            <person name="Begun D."/>
            <person name="Bhutkar A."/>
            <person name="Blanco E."/>
            <person name="Bosak S.A."/>
            <person name="Bradley R.K."/>
            <person name="Brand A.D."/>
            <person name="Brent M.R."/>
            <person name="Brooks A.N."/>
            <person name="Brown R.H."/>
            <person name="Butlin R.K."/>
            <person name="Caggese C."/>
            <person name="Calvi B.R."/>
            <person name="Bernardo de Carvalho A."/>
            <person name="Caspi A."/>
            <person name="Castrezana S."/>
            <person name="Celniker S.E."/>
            <person name="Chang J.L."/>
            <person name="Chapple C."/>
            <person name="Chatterji S."/>
            <person name="Chinwalla A."/>
            <person name="Civetta A."/>
            <person name="Clifton S.W."/>
            <person name="Comeron J.M."/>
            <person name="Costello J.C."/>
            <person name="Coyne J.A."/>
            <person name="Daub J."/>
            <person name="David R.G."/>
            <person name="Delcher A.L."/>
            <person name="Delehaunty K."/>
            <person name="Do C.B."/>
            <person name="Ebling H."/>
            <person name="Edwards K."/>
            <person name="Eickbush T."/>
            <person name="Evans J.D."/>
            <person name="Filipski A."/>
            <person name="Findeiss S."/>
            <person name="Freyhult E."/>
            <person name="Fulton L."/>
            <person name="Fulton R."/>
            <person name="Garcia A.C."/>
            <person name="Gardiner A."/>
            <person name="Garfield D.A."/>
            <person name="Garvin B.E."/>
            <person name="Gibson G."/>
            <person name="Gilbert D."/>
            <person name="Gnerre S."/>
            <person name="Godfrey J."/>
            <person name="Good R."/>
            <person name="Gotea V."/>
            <person name="Gravely B."/>
            <person name="Greenberg A.J."/>
            <person name="Griffiths-Jones S."/>
            <person name="Gross S."/>
            <person name="Guigo R."/>
            <person name="Gustafson E.A."/>
            <person name="Haerty W."/>
            <person name="Hahn M.W."/>
            <person name="Halligan D.L."/>
            <person name="Halpern A.L."/>
            <person name="Halter G.M."/>
            <person name="Han M.V."/>
            <person name="Heger A."/>
            <person name="Hillier L."/>
            <person name="Hinrichs A.S."/>
            <person name="Holmes I."/>
            <person name="Hoskins R.A."/>
            <person name="Hubisz M.J."/>
            <person name="Hultmark D."/>
            <person name="Huntley M.A."/>
            <person name="Jaffe D.B."/>
            <person name="Jagadeeshan S."/>
            <person name="Jeck W.R."/>
            <person name="Johnson J."/>
            <person name="Jones C.D."/>
            <person name="Jordan W.C."/>
            <person name="Karpen G.H."/>
            <person name="Kataoka E."/>
            <person name="Keightley P.D."/>
            <person name="Kheradpour P."/>
            <person name="Kirkness E.F."/>
            <person name="Koerich L.B."/>
            <person name="Kristiansen K."/>
            <person name="Kudrna D."/>
            <person name="Kulathinal R.J."/>
            <person name="Kumar S."/>
            <person name="Kwok R."/>
            <person name="Lander E."/>
            <person name="Langley C.H."/>
            <person name="Lapoint R."/>
            <person name="Lazzaro B.P."/>
            <person name="Lee S.J."/>
            <person name="Levesque L."/>
            <person name="Li R."/>
            <person name="Lin C.F."/>
            <person name="Lin M.F."/>
            <person name="Lindblad-Toh K."/>
            <person name="Llopart A."/>
            <person name="Long M."/>
            <person name="Low L."/>
            <person name="Lozovsky E."/>
            <person name="Lu J."/>
            <person name="Luo M."/>
            <person name="Machado C.A."/>
            <person name="Makalowski W."/>
            <person name="Marzo M."/>
            <person name="Matsuda M."/>
            <person name="Matzkin L."/>
            <person name="McAllister B."/>
            <person name="McBride C.S."/>
            <person name="McKernan B."/>
            <person name="McKernan K."/>
            <person name="Mendez-Lago M."/>
            <person name="Minx P."/>
            <person name="Mollenhauer M.U."/>
            <person name="Montooth K."/>
            <person name="Mount S.M."/>
            <person name="Mu X."/>
            <person name="Myers E."/>
            <person name="Negre B."/>
            <person name="Newfeld S."/>
            <person name="Nielsen R."/>
            <person name="Noor M.A."/>
            <person name="O'Grady P."/>
            <person name="Pachter L."/>
            <person name="Papaceit M."/>
            <person name="Parisi M.J."/>
            <person name="Parisi M."/>
            <person name="Parts L."/>
            <person name="Pedersen J.S."/>
            <person name="Pesole G."/>
            <person name="Phillippy A.M."/>
            <person name="Ponting C.P."/>
            <person name="Pop M."/>
            <person name="Porcelli D."/>
            <person name="Powell J.R."/>
            <person name="Prohaska S."/>
            <person name="Pruitt K."/>
            <person name="Puig M."/>
            <person name="Quesneville H."/>
            <person name="Ram K.R."/>
            <person name="Rand D."/>
            <person name="Rasmussen M.D."/>
            <person name="Reed L.K."/>
            <person name="Reenan R."/>
            <person name="Reily A."/>
            <person name="Remington K.A."/>
            <person name="Rieger T.T."/>
            <person name="Ritchie M.G."/>
            <person name="Robin C."/>
            <person name="Rogers Y.H."/>
            <person name="Rohde C."/>
            <person name="Rozas J."/>
            <person name="Rubenfield M.J."/>
            <person name="Ruiz A."/>
            <person name="Russo S."/>
            <person name="Salzberg S.L."/>
            <person name="Sanchez-Gracia A."/>
            <person name="Saranga D.J."/>
            <person name="Sato H."/>
            <person name="Schaeffer S.W."/>
            <person name="Schatz M.C."/>
            <person name="Schlenke T."/>
            <person name="Schwartz R."/>
            <person name="Segarra C."/>
            <person name="Singh R.S."/>
            <person name="Sirot L."/>
            <person name="Sirota M."/>
            <person name="Sisneros N.B."/>
            <person name="Smith C.D."/>
            <person name="Smith T.F."/>
            <person name="Spieth J."/>
            <person name="Stage D.E."/>
            <person name="Stark A."/>
            <person name="Stephan W."/>
            <person name="Strausberg R.L."/>
            <person name="Strempel S."/>
            <person name="Sturgill D."/>
            <person name="Sutton G."/>
            <person name="Sutton G.G."/>
            <person name="Tao W."/>
            <person name="Teichmann S."/>
            <person name="Tobari Y.N."/>
            <person name="Tomimura Y."/>
            <person name="Tsolas J.M."/>
            <person name="Valente V.L."/>
            <person name="Venter E."/>
            <person name="Venter J.C."/>
            <person name="Vicario S."/>
            <person name="Vieira F.G."/>
            <person name="Vilella A.J."/>
            <person name="Villasante A."/>
            <person name="Walenz B."/>
            <person name="Wang J."/>
            <person name="Wasserman M."/>
            <person name="Watts T."/>
            <person name="Wilson D."/>
            <person name="Wilson R.K."/>
            <person name="Wing R.A."/>
            <person name="Wolfner M.F."/>
            <person name="Wong A."/>
            <person name="Wong G.K."/>
            <person name="Wu C.I."/>
            <person name="Wu G."/>
            <person name="Yamamoto D."/>
            <person name="Yang H.P."/>
            <person name="Yang S.P."/>
            <person name="Yorke J.A."/>
            <person name="Yoshida K."/>
            <person name="Zdobnov E."/>
            <person name="Zhang P."/>
            <person name="Zhang Y."/>
            <person name="Zimin A.V."/>
            <person name="Baldwin J."/>
            <person name="Abdouelleil A."/>
            <person name="Abdulkadir J."/>
            <person name="Abebe A."/>
            <person name="Abera B."/>
            <person name="Abreu J."/>
            <person name="Acer S.C."/>
            <person name="Aftuck L."/>
            <person name="Alexander A."/>
            <person name="An P."/>
            <person name="Anderson E."/>
            <person name="Anderson S."/>
            <person name="Arachi H."/>
            <person name="Azer M."/>
            <person name="Bachantsang P."/>
            <person name="Barry A."/>
            <person name="Bayul T."/>
            <person name="Berlin A."/>
            <person name="Bessette D."/>
            <person name="Bloom T."/>
            <person name="Blye J."/>
            <person name="Boguslavskiy L."/>
            <person name="Bonnet C."/>
            <person name="Boukhgalter B."/>
            <person name="Bourzgui I."/>
            <person name="Brown A."/>
            <person name="Cahill P."/>
            <person name="Channer S."/>
            <person name="Cheshatsang Y."/>
            <person name="Chuda L."/>
            <person name="Citroen M."/>
            <person name="Collymore A."/>
            <person name="Cooke P."/>
            <person name="Costello M."/>
            <person name="D'Aco K."/>
            <person name="Daza R."/>
            <person name="De Haan G."/>
            <person name="DeGray S."/>
            <person name="DeMaso C."/>
            <person name="Dhargay N."/>
            <person name="Dooley K."/>
            <person name="Dooley E."/>
            <person name="Doricent M."/>
            <person name="Dorje P."/>
            <person name="Dorjee K."/>
            <person name="Dupes A."/>
            <person name="Elong R."/>
            <person name="Falk J."/>
            <person name="Farina A."/>
            <person name="Faro S."/>
            <person name="Ferguson D."/>
            <person name="Fisher S."/>
            <person name="Foley C.D."/>
            <person name="Franke A."/>
            <person name="Friedrich D."/>
            <person name="Gadbois L."/>
            <person name="Gearin G."/>
            <person name="Gearin C.R."/>
            <person name="Giannoukos G."/>
            <person name="Goode T."/>
            <person name="Graham J."/>
            <person name="Grandbois E."/>
            <person name="Grewal S."/>
            <person name="Gyaltsen K."/>
            <person name="Hafez N."/>
            <person name="Hagos B."/>
            <person name="Hall J."/>
            <person name="Henson C."/>
            <person name="Hollinger A."/>
            <person name="Honan T."/>
            <person name="Huard M.D."/>
            <person name="Hughes L."/>
            <person name="Hurhula B."/>
            <person name="Husby M.E."/>
            <person name="Kamat A."/>
            <person name="Kanga B."/>
            <person name="Kashin S."/>
            <person name="Khazanovich D."/>
            <person name="Kisner P."/>
            <person name="Lance K."/>
            <person name="Lara M."/>
            <person name="Lee W."/>
            <person name="Lennon N."/>
            <person name="Letendre F."/>
            <person name="LeVine R."/>
            <person name="Lipovsky A."/>
            <person name="Liu X."/>
            <person name="Liu J."/>
            <person name="Liu S."/>
            <person name="Lokyitsang T."/>
            <person name="Lokyitsang Y."/>
            <person name="Lubonja R."/>
            <person name="Lui A."/>
            <person name="MacDonald P."/>
            <person name="Magnisalis V."/>
            <person name="Maru K."/>
            <person name="Matthews C."/>
            <person name="McCusker W."/>
            <person name="McDonough S."/>
            <person name="Mehta T."/>
            <person name="Meldrim J."/>
            <person name="Meneus L."/>
            <person name="Mihai O."/>
            <person name="Mihalev A."/>
            <person name="Mihova T."/>
            <person name="Mittelman R."/>
            <person name="Mlenga V."/>
            <person name="Montmayeur A."/>
            <person name="Mulrain L."/>
            <person name="Navidi A."/>
            <person name="Naylor J."/>
            <person name="Negash T."/>
            <person name="Nguyen T."/>
            <person name="Nguyen N."/>
            <person name="Nicol R."/>
            <person name="Norbu C."/>
            <person name="Norbu N."/>
            <person name="Novod N."/>
            <person name="O'Neill B."/>
            <person name="Osman S."/>
            <person name="Markiewicz E."/>
            <person name="Oyono O.L."/>
            <person name="Patti C."/>
            <person name="Phunkhang P."/>
            <person name="Pierre F."/>
            <person name="Priest M."/>
            <person name="Raghuraman S."/>
            <person name="Rege F."/>
            <person name="Reyes R."/>
            <person name="Rise C."/>
            <person name="Rogov P."/>
            <person name="Ross K."/>
            <person name="Ryan E."/>
            <person name="Settipalli S."/>
            <person name="Shea T."/>
            <person name="Sherpa N."/>
            <person name="Shi L."/>
            <person name="Shih D."/>
            <person name="Sparrow T."/>
            <person name="Spaulding J."/>
            <person name="Stalker J."/>
            <person name="Stange-Thomann N."/>
            <person name="Stavropoulos S."/>
            <person name="Stone C."/>
            <person name="Strader C."/>
            <person name="Tesfaye S."/>
            <person name="Thomson T."/>
            <person name="Thoulutsang Y."/>
            <person name="Thoulutsang D."/>
            <person name="Topham K."/>
            <person name="Topping I."/>
            <person name="Tsamla T."/>
            <person name="Vassiliev H."/>
            <person name="Vo A."/>
            <person name="Wangchuk T."/>
            <person name="Wangdi T."/>
            <person name="Weiand M."/>
            <person name="Wilkinson J."/>
            <person name="Wilson A."/>
            <person name="Yadav S."/>
            <person name="Young G."/>
            <person name="Yu Q."/>
            <person name="Zembek L."/>
            <person name="Zhong D."/>
            <person name="Zimmer A."/>
            <person name="Zwirko Z."/>
            <person name="Jaffe D.B."/>
            <person name="Alvarez P."/>
            <person name="Brockman W."/>
            <person name="Butler J."/>
            <person name="Chin C."/>
            <person name="Gnerre S."/>
            <person name="Grabherr M."/>
            <person name="Kleber M."/>
            <person name="Mauceli E."/>
            <person name="MacCallum I."/>
        </authorList>
    </citation>
    <scope>NUCLEOTIDE SEQUENCE [LARGE SCALE GENOMIC DNA]</scope>
    <source>
        <strain evidence="2">Tucson 15287-2541.00</strain>
    </source>
</reference>
<dbReference type="Proteomes" id="UP000001070">
    <property type="component" value="Unassembled WGS sequence"/>
</dbReference>
<dbReference type="FunCoup" id="B4J524">
    <property type="interactions" value="159"/>
</dbReference>
<dbReference type="eggNOG" id="KOG4078">
    <property type="taxonomic scope" value="Eukaryota"/>
</dbReference>
<dbReference type="HOGENOM" id="CLU_109102_0_1_1"/>
<dbReference type="GO" id="GO:0005763">
    <property type="term" value="C:mitochondrial small ribosomal subunit"/>
    <property type="evidence" value="ECO:0007669"/>
    <property type="project" value="TreeGrafter"/>
</dbReference>
<dbReference type="InParanoid" id="B4J524"/>
<dbReference type="InterPro" id="IPR019375">
    <property type="entry name" value="Ribosomal_bS1m"/>
</dbReference>
<evidence type="ECO:0000313" key="2">
    <source>
        <dbReference type="Proteomes" id="UP000001070"/>
    </source>
</evidence>
<dbReference type="AlphaFoldDB" id="B4J524"/>
<accession>B4J524</accession>
<dbReference type="STRING" id="7222.B4J524"/>
<protein>
    <submittedName>
        <fullName evidence="1">GH21608</fullName>
    </submittedName>
</protein>
<dbReference type="Pfam" id="PF10246">
    <property type="entry name" value="MRP-S35"/>
    <property type="match status" value="1"/>
</dbReference>
<gene>
    <name evidence="1" type="primary">Dgri\GH21608</name>
    <name evidence="1" type="ORF">Dgri_GH21608</name>
</gene>
<dbReference type="EMBL" id="CH916367">
    <property type="protein sequence ID" value="EDW01730.1"/>
    <property type="molecule type" value="Genomic_DNA"/>
</dbReference>
<dbReference type="OrthoDB" id="6020229at2759"/>
<proteinExistence type="predicted"/>
<dbReference type="OMA" id="CVCSRPT"/>
<name>B4J524_DROGR</name>
<dbReference type="PhylomeDB" id="B4J524"/>
<sequence>MSLLHKLSRVTLQVNVYRQICGTQRALSNETTTKDTNPTEDELEIRSKGGFARAFEKYTAPAAPEAAPVDNQSFASLLRNSKFIDLGAAEGKVVSGKIFNVVGDDLYIDFGWKFHCVCSRPTRNASDYVRGARVRLRVKDLELSTRFLGSNKDITILEADCQLLGLISSPTRQAATTQPRSTFTAPRMDALL</sequence>
<organism evidence="2">
    <name type="scientific">Drosophila grimshawi</name>
    <name type="common">Hawaiian fruit fly</name>
    <name type="synonym">Idiomyia grimshawi</name>
    <dbReference type="NCBI Taxonomy" id="7222"/>
    <lineage>
        <taxon>Eukaryota</taxon>
        <taxon>Metazoa</taxon>
        <taxon>Ecdysozoa</taxon>
        <taxon>Arthropoda</taxon>
        <taxon>Hexapoda</taxon>
        <taxon>Insecta</taxon>
        <taxon>Pterygota</taxon>
        <taxon>Neoptera</taxon>
        <taxon>Endopterygota</taxon>
        <taxon>Diptera</taxon>
        <taxon>Brachycera</taxon>
        <taxon>Muscomorpha</taxon>
        <taxon>Ephydroidea</taxon>
        <taxon>Drosophilidae</taxon>
        <taxon>Drosophila</taxon>
        <taxon>Hawaiian Drosophila</taxon>
    </lineage>
</organism>